<dbReference type="KEGG" id="nlo:107219627"/>
<dbReference type="PANTHER" id="PTHR10380">
    <property type="entry name" value="CUTICLE PROTEIN"/>
    <property type="match status" value="1"/>
</dbReference>
<accession>A0A6J0BI13</accession>
<evidence type="ECO:0000313" key="4">
    <source>
        <dbReference type="RefSeq" id="XP_015513388.2"/>
    </source>
</evidence>
<dbReference type="Pfam" id="PF00379">
    <property type="entry name" value="Chitin_bind_4"/>
    <property type="match status" value="1"/>
</dbReference>
<dbReference type="GeneID" id="107219627"/>
<protein>
    <submittedName>
        <fullName evidence="4">Cuticle protein 16.8</fullName>
    </submittedName>
</protein>
<sequence>MRGVVITLVALLGVSLADVSHIVPHNSGITETTSPSPPSPYSFQYAAGRYPGHIDRVHQEAGDDVGTIHGMYSYVDPKFKVRTVEYIADKTGFHPHLTNFEDTQTVPVDSEAVQLAKQKHQALYEHIANAHAQGVPANAPAESASVLRAKERHLRLYSKIADQHAAIAAEREAERLAFEATSVANDVEERQIY</sequence>
<gene>
    <name evidence="4" type="primary">LOC107219627</name>
</gene>
<proteinExistence type="predicted"/>
<dbReference type="Proteomes" id="UP000829291">
    <property type="component" value="Chromosome 3"/>
</dbReference>
<dbReference type="InterPro" id="IPR000618">
    <property type="entry name" value="Insect_cuticle"/>
</dbReference>
<dbReference type="GO" id="GO:0008010">
    <property type="term" value="F:structural constituent of chitin-based larval cuticle"/>
    <property type="evidence" value="ECO:0007669"/>
    <property type="project" value="TreeGrafter"/>
</dbReference>
<keyword evidence="1" id="KW-0193">Cuticle</keyword>
<evidence type="ECO:0000313" key="3">
    <source>
        <dbReference type="Proteomes" id="UP000829291"/>
    </source>
</evidence>
<keyword evidence="2" id="KW-0732">Signal</keyword>
<dbReference type="AlphaFoldDB" id="A0A6J0BI13"/>
<dbReference type="InterPro" id="IPR050468">
    <property type="entry name" value="Cuticle_Struct_Prot"/>
</dbReference>
<dbReference type="InParanoid" id="A0A6J0BI13"/>
<evidence type="ECO:0000256" key="2">
    <source>
        <dbReference type="SAM" id="SignalP"/>
    </source>
</evidence>
<dbReference type="OrthoDB" id="6358661at2759"/>
<feature type="chain" id="PRO_5046528567" evidence="2">
    <location>
        <begin position="18"/>
        <end position="193"/>
    </location>
</feature>
<reference evidence="4" key="1">
    <citation type="submission" date="2025-08" db="UniProtKB">
        <authorList>
            <consortium name="RefSeq"/>
        </authorList>
    </citation>
    <scope>IDENTIFICATION</scope>
    <source>
        <tissue evidence="4">Thorax and Abdomen</tissue>
    </source>
</reference>
<dbReference type="FunCoup" id="A0A6J0BI13">
    <property type="interactions" value="27"/>
</dbReference>
<name>A0A6J0BI13_NEOLC</name>
<dbReference type="PROSITE" id="PS51155">
    <property type="entry name" value="CHIT_BIND_RR_2"/>
    <property type="match status" value="1"/>
</dbReference>
<feature type="signal peptide" evidence="2">
    <location>
        <begin position="1"/>
        <end position="17"/>
    </location>
</feature>
<keyword evidence="3" id="KW-1185">Reference proteome</keyword>
<dbReference type="RefSeq" id="XP_015513388.2">
    <property type="nucleotide sequence ID" value="XM_015657902.2"/>
</dbReference>
<organism evidence="4">
    <name type="scientific">Neodiprion lecontei</name>
    <name type="common">Redheaded pine sawfly</name>
    <dbReference type="NCBI Taxonomy" id="441921"/>
    <lineage>
        <taxon>Eukaryota</taxon>
        <taxon>Metazoa</taxon>
        <taxon>Ecdysozoa</taxon>
        <taxon>Arthropoda</taxon>
        <taxon>Hexapoda</taxon>
        <taxon>Insecta</taxon>
        <taxon>Pterygota</taxon>
        <taxon>Neoptera</taxon>
        <taxon>Endopterygota</taxon>
        <taxon>Hymenoptera</taxon>
        <taxon>Tenthredinoidea</taxon>
        <taxon>Diprionidae</taxon>
        <taxon>Diprioninae</taxon>
        <taxon>Neodiprion</taxon>
    </lineage>
</organism>
<evidence type="ECO:0000256" key="1">
    <source>
        <dbReference type="PROSITE-ProRule" id="PRU00497"/>
    </source>
</evidence>
<dbReference type="GO" id="GO:0062129">
    <property type="term" value="C:chitin-based extracellular matrix"/>
    <property type="evidence" value="ECO:0007669"/>
    <property type="project" value="TreeGrafter"/>
</dbReference>